<gene>
    <name evidence="2" type="ORF">EIP91_006392</name>
</gene>
<dbReference type="AlphaFoldDB" id="A0A4R0RE53"/>
<dbReference type="SUPFAM" id="SSF52317">
    <property type="entry name" value="Class I glutamine amidotransferase-like"/>
    <property type="match status" value="1"/>
</dbReference>
<name>A0A4R0RE53_9APHY</name>
<evidence type="ECO:0000259" key="1">
    <source>
        <dbReference type="Pfam" id="PF01965"/>
    </source>
</evidence>
<dbReference type="STRING" id="92696.A0A4R0RE53"/>
<dbReference type="EMBL" id="RWJN01000344">
    <property type="protein sequence ID" value="TCD62799.1"/>
    <property type="molecule type" value="Genomic_DNA"/>
</dbReference>
<dbReference type="InterPro" id="IPR029062">
    <property type="entry name" value="Class_I_gatase-like"/>
</dbReference>
<reference evidence="2 3" key="1">
    <citation type="submission" date="2018-11" db="EMBL/GenBank/DDBJ databases">
        <title>Genome assembly of Steccherinum ochraceum LE-BIN_3174, the white-rot fungus of the Steccherinaceae family (The Residual Polyporoid clade, Polyporales, Basidiomycota).</title>
        <authorList>
            <person name="Fedorova T.V."/>
            <person name="Glazunova O.A."/>
            <person name="Landesman E.O."/>
            <person name="Moiseenko K.V."/>
            <person name="Psurtseva N.V."/>
            <person name="Savinova O.S."/>
            <person name="Shakhova N.V."/>
            <person name="Tyazhelova T.V."/>
            <person name="Vasina D.V."/>
        </authorList>
    </citation>
    <scope>NUCLEOTIDE SEQUENCE [LARGE SCALE GENOMIC DNA]</scope>
    <source>
        <strain evidence="2 3">LE-BIN_3174</strain>
    </source>
</reference>
<dbReference type="Pfam" id="PF01965">
    <property type="entry name" value="DJ-1_PfpI"/>
    <property type="match status" value="1"/>
</dbReference>
<evidence type="ECO:0000313" key="2">
    <source>
        <dbReference type="EMBL" id="TCD62799.1"/>
    </source>
</evidence>
<feature type="domain" description="DJ-1/PfpI" evidence="1">
    <location>
        <begin position="6"/>
        <end position="191"/>
    </location>
</feature>
<dbReference type="PANTHER" id="PTHR43130:SF15">
    <property type="entry name" value="THIJ_PFPI FAMILY PROTEIN (AFU_ORTHOLOGUE AFUA_5G14240)"/>
    <property type="match status" value="1"/>
</dbReference>
<protein>
    <recommendedName>
        <fullName evidence="1">DJ-1/PfpI domain-containing protein</fullName>
    </recommendedName>
</protein>
<keyword evidence="3" id="KW-1185">Reference proteome</keyword>
<dbReference type="CDD" id="cd03139">
    <property type="entry name" value="GATase1_PfpI_2"/>
    <property type="match status" value="1"/>
</dbReference>
<dbReference type="InterPro" id="IPR002818">
    <property type="entry name" value="DJ-1/PfpI"/>
</dbReference>
<proteinExistence type="predicted"/>
<comment type="caution">
    <text evidence="2">The sequence shown here is derived from an EMBL/GenBank/DDBJ whole genome shotgun (WGS) entry which is preliminary data.</text>
</comment>
<organism evidence="2 3">
    <name type="scientific">Steccherinum ochraceum</name>
    <dbReference type="NCBI Taxonomy" id="92696"/>
    <lineage>
        <taxon>Eukaryota</taxon>
        <taxon>Fungi</taxon>
        <taxon>Dikarya</taxon>
        <taxon>Basidiomycota</taxon>
        <taxon>Agaricomycotina</taxon>
        <taxon>Agaricomycetes</taxon>
        <taxon>Polyporales</taxon>
        <taxon>Steccherinaceae</taxon>
        <taxon>Steccherinum</taxon>
    </lineage>
</organism>
<dbReference type="OrthoDB" id="543156at2759"/>
<dbReference type="InterPro" id="IPR052158">
    <property type="entry name" value="INH-QAR"/>
</dbReference>
<dbReference type="Proteomes" id="UP000292702">
    <property type="component" value="Unassembled WGS sequence"/>
</dbReference>
<accession>A0A4R0RE53</accession>
<dbReference type="PANTHER" id="PTHR43130">
    <property type="entry name" value="ARAC-FAMILY TRANSCRIPTIONAL REGULATOR"/>
    <property type="match status" value="1"/>
</dbReference>
<dbReference type="Gene3D" id="3.40.50.880">
    <property type="match status" value="1"/>
</dbReference>
<evidence type="ECO:0000313" key="3">
    <source>
        <dbReference type="Proteomes" id="UP000292702"/>
    </source>
</evidence>
<sequence>MPTVLKIAICLFQDVTSLDYQGPMEQIVFLTASNLARLPKEFGLEDAPYVIEETYLAASEDPIHPAAGPRLLPDRTYDSVGAGEQFDVILVPGGLGAEPGKIHPSLFAFLKRQTPGVKYLLSVCTGSWILAQAGLLDGTRATTNKATFRVVQEHTKGQNIEWVPKARWVVDGNYWTSSGVTAGIDMANAFLVHLIGKPAADKIRGVVEAATKEQGDDEFAGFWGLV</sequence>